<reference evidence="8 9" key="1">
    <citation type="submission" date="2015-10" db="EMBL/GenBank/DDBJ databases">
        <title>Full genome of DAOMC 229536 Phialocephala scopiformis, a fungal endophyte of spruce producing the potent anti-insectan compound rugulosin.</title>
        <authorList>
            <consortium name="DOE Joint Genome Institute"/>
            <person name="Walker A.K."/>
            <person name="Frasz S.L."/>
            <person name="Seifert K.A."/>
            <person name="Miller J.D."/>
            <person name="Mondo S.J."/>
            <person name="Labutti K."/>
            <person name="Lipzen A."/>
            <person name="Dockter R."/>
            <person name="Kennedy M."/>
            <person name="Grigoriev I.V."/>
            <person name="Spatafora J.W."/>
        </authorList>
    </citation>
    <scope>NUCLEOTIDE SEQUENCE [LARGE SCALE GENOMIC DNA]</scope>
    <source>
        <strain evidence="8 9">CBS 120377</strain>
    </source>
</reference>
<dbReference type="FunFam" id="1.20.1250.20:FF:000286">
    <property type="entry name" value="MFS efflux transporter"/>
    <property type="match status" value="1"/>
</dbReference>
<dbReference type="PANTHER" id="PTHR23514">
    <property type="entry name" value="BYPASS OF STOP CODON PROTEIN 6"/>
    <property type="match status" value="1"/>
</dbReference>
<protein>
    <submittedName>
        <fullName evidence="8">MFS general substrate transporter</fullName>
    </submittedName>
</protein>
<dbReference type="AlphaFoldDB" id="A0A132B6W8"/>
<dbReference type="InParanoid" id="A0A132B6W8"/>
<accession>A0A132B6W8</accession>
<feature type="transmembrane region" description="Helical" evidence="7">
    <location>
        <begin position="132"/>
        <end position="154"/>
    </location>
</feature>
<evidence type="ECO:0000313" key="8">
    <source>
        <dbReference type="EMBL" id="KUJ07749.1"/>
    </source>
</evidence>
<evidence type="ECO:0000313" key="9">
    <source>
        <dbReference type="Proteomes" id="UP000070700"/>
    </source>
</evidence>
<evidence type="ECO:0000256" key="3">
    <source>
        <dbReference type="ARBA" id="ARBA00022448"/>
    </source>
</evidence>
<feature type="transmembrane region" description="Helical" evidence="7">
    <location>
        <begin position="278"/>
        <end position="296"/>
    </location>
</feature>
<evidence type="ECO:0000256" key="1">
    <source>
        <dbReference type="ARBA" id="ARBA00004127"/>
    </source>
</evidence>
<feature type="transmembrane region" description="Helical" evidence="7">
    <location>
        <begin position="253"/>
        <end position="271"/>
    </location>
</feature>
<dbReference type="Proteomes" id="UP000070700">
    <property type="component" value="Unassembled WGS sequence"/>
</dbReference>
<comment type="subcellular location">
    <subcellularLocation>
        <location evidence="1">Endomembrane system</location>
        <topology evidence="1">Multi-pass membrane protein</topology>
    </subcellularLocation>
</comment>
<dbReference type="Pfam" id="PF07690">
    <property type="entry name" value="MFS_1"/>
    <property type="match status" value="1"/>
</dbReference>
<feature type="transmembrane region" description="Helical" evidence="7">
    <location>
        <begin position="211"/>
        <end position="233"/>
    </location>
</feature>
<keyword evidence="4 7" id="KW-0812">Transmembrane</keyword>
<dbReference type="RefSeq" id="XP_018062104.1">
    <property type="nucleotide sequence ID" value="XM_018208358.1"/>
</dbReference>
<dbReference type="InterPro" id="IPR011701">
    <property type="entry name" value="MFS"/>
</dbReference>
<dbReference type="PANTHER" id="PTHR23514:SF3">
    <property type="entry name" value="BYPASS OF STOP CODON PROTEIN 6"/>
    <property type="match status" value="1"/>
</dbReference>
<feature type="transmembrane region" description="Helical" evidence="7">
    <location>
        <begin position="302"/>
        <end position="323"/>
    </location>
</feature>
<feature type="transmembrane region" description="Helical" evidence="7">
    <location>
        <begin position="95"/>
        <end position="111"/>
    </location>
</feature>
<feature type="transmembrane region" description="Helical" evidence="7">
    <location>
        <begin position="12"/>
        <end position="32"/>
    </location>
</feature>
<proteinExistence type="inferred from homology"/>
<evidence type="ECO:0000256" key="4">
    <source>
        <dbReference type="ARBA" id="ARBA00022692"/>
    </source>
</evidence>
<dbReference type="Gene3D" id="1.20.1250.20">
    <property type="entry name" value="MFS general substrate transporter like domains"/>
    <property type="match status" value="1"/>
</dbReference>
<feature type="transmembrane region" description="Helical" evidence="7">
    <location>
        <begin position="160"/>
        <end position="182"/>
    </location>
</feature>
<evidence type="ECO:0000256" key="2">
    <source>
        <dbReference type="ARBA" id="ARBA00008335"/>
    </source>
</evidence>
<keyword evidence="3" id="KW-0813">Transport</keyword>
<keyword evidence="9" id="KW-1185">Reference proteome</keyword>
<feature type="transmembrane region" description="Helical" evidence="7">
    <location>
        <begin position="44"/>
        <end position="63"/>
    </location>
</feature>
<dbReference type="GO" id="GO:0022857">
    <property type="term" value="F:transmembrane transporter activity"/>
    <property type="evidence" value="ECO:0007669"/>
    <property type="project" value="InterPro"/>
</dbReference>
<dbReference type="EMBL" id="KQ947438">
    <property type="protein sequence ID" value="KUJ07749.1"/>
    <property type="molecule type" value="Genomic_DNA"/>
</dbReference>
<name>A0A132B6W8_MOLSC</name>
<keyword evidence="6 7" id="KW-0472">Membrane</keyword>
<sequence>RFRASARVVGCCFVAASAGWHDGCIGALIPYLQVYYGGVSDEKVALVFIGSFTGYILASLLNVTLSNRLGLGRLIVLGACAQGLASAVIAFRPPFIAIAICYAVAGFGLALQDAQFNTYIARLPGAPTKLGVVHAIYGIGALLSPAAATLLMRANLPPPLFYLTNLAWCIASLGVLLLGFGFGGGDFSGRQTEVEADDRVASLKTVVSDRVVWAALMFVSLYTGSETSEAGWIVSFLMRERDGGSMSGYASSAFYTGLTSGRVVLLPLTAVLNDKRAVTLYAALALAMQVVVWTSPVFLVDFIAVAACGFVMGPVYPVTVSLVTKATPHGYHPGALSLMASVGQSGSAFLPFLVGTLAESFGIGALQPVLIAMFALMILLWQLVP</sequence>
<comment type="similarity">
    <text evidence="2">Belongs to the major facilitator superfamily.</text>
</comment>
<dbReference type="InterPro" id="IPR051788">
    <property type="entry name" value="MFS_Transporter"/>
</dbReference>
<dbReference type="InterPro" id="IPR036259">
    <property type="entry name" value="MFS_trans_sf"/>
</dbReference>
<dbReference type="OrthoDB" id="413079at2759"/>
<feature type="transmembrane region" description="Helical" evidence="7">
    <location>
        <begin position="360"/>
        <end position="384"/>
    </location>
</feature>
<gene>
    <name evidence="8" type="ORF">LY89DRAFT_555210</name>
</gene>
<dbReference type="GO" id="GO:0016020">
    <property type="term" value="C:membrane"/>
    <property type="evidence" value="ECO:0007669"/>
    <property type="project" value="TreeGrafter"/>
</dbReference>
<feature type="non-terminal residue" evidence="8">
    <location>
        <position position="1"/>
    </location>
</feature>
<evidence type="ECO:0000256" key="5">
    <source>
        <dbReference type="ARBA" id="ARBA00022989"/>
    </source>
</evidence>
<organism evidence="8 9">
    <name type="scientific">Mollisia scopiformis</name>
    <name type="common">Conifer needle endophyte fungus</name>
    <name type="synonym">Phialocephala scopiformis</name>
    <dbReference type="NCBI Taxonomy" id="149040"/>
    <lineage>
        <taxon>Eukaryota</taxon>
        <taxon>Fungi</taxon>
        <taxon>Dikarya</taxon>
        <taxon>Ascomycota</taxon>
        <taxon>Pezizomycotina</taxon>
        <taxon>Leotiomycetes</taxon>
        <taxon>Helotiales</taxon>
        <taxon>Mollisiaceae</taxon>
        <taxon>Mollisia</taxon>
    </lineage>
</organism>
<evidence type="ECO:0000256" key="6">
    <source>
        <dbReference type="ARBA" id="ARBA00023136"/>
    </source>
</evidence>
<feature type="transmembrane region" description="Helical" evidence="7">
    <location>
        <begin position="335"/>
        <end position="354"/>
    </location>
</feature>
<dbReference type="GO" id="GO:0012505">
    <property type="term" value="C:endomembrane system"/>
    <property type="evidence" value="ECO:0007669"/>
    <property type="project" value="UniProtKB-SubCell"/>
</dbReference>
<feature type="transmembrane region" description="Helical" evidence="7">
    <location>
        <begin position="70"/>
        <end position="89"/>
    </location>
</feature>
<dbReference type="SUPFAM" id="SSF103473">
    <property type="entry name" value="MFS general substrate transporter"/>
    <property type="match status" value="1"/>
</dbReference>
<feature type="non-terminal residue" evidence="8">
    <location>
        <position position="385"/>
    </location>
</feature>
<dbReference type="GeneID" id="28818084"/>
<evidence type="ECO:0000256" key="7">
    <source>
        <dbReference type="SAM" id="Phobius"/>
    </source>
</evidence>
<dbReference type="KEGG" id="psco:LY89DRAFT_555210"/>
<keyword evidence="5 7" id="KW-1133">Transmembrane helix</keyword>